<dbReference type="GO" id="GO:0004140">
    <property type="term" value="F:dephospho-CoA kinase activity"/>
    <property type="evidence" value="ECO:0007669"/>
    <property type="project" value="UniProtKB-UniRule"/>
</dbReference>
<evidence type="ECO:0000256" key="3">
    <source>
        <dbReference type="ARBA" id="ARBA00022679"/>
    </source>
</evidence>
<feature type="binding site" evidence="8">
    <location>
        <begin position="12"/>
        <end position="17"/>
    </location>
    <ligand>
        <name>ATP</name>
        <dbReference type="ChEBI" id="CHEBI:30616"/>
    </ligand>
</feature>
<comment type="catalytic activity">
    <reaction evidence="8">
        <text>3'-dephospho-CoA + ATP = ADP + CoA + H(+)</text>
        <dbReference type="Rhea" id="RHEA:18245"/>
        <dbReference type="ChEBI" id="CHEBI:15378"/>
        <dbReference type="ChEBI" id="CHEBI:30616"/>
        <dbReference type="ChEBI" id="CHEBI:57287"/>
        <dbReference type="ChEBI" id="CHEBI:57328"/>
        <dbReference type="ChEBI" id="CHEBI:456216"/>
        <dbReference type="EC" id="2.7.1.24"/>
    </reaction>
</comment>
<sequence length="196" mass="21903">MSKILGLTGGIACGKSTISAYLKEFGLPVIDADECSRAVVEKGSIGLEKLTEIFGNKILKNDGTLNRKALGQIVFSNSEQLSLLNSVMEPLIREEISRRLNQENNADLVVLDAPLLIEQHYDKICDFIMTIDVPKKIQLERLIERDKLSEDEAKSRIESQLSSRERNGFADVVIDSSGTVEQTRKQVIKWLKTINV</sequence>
<evidence type="ECO:0000256" key="5">
    <source>
        <dbReference type="ARBA" id="ARBA00022777"/>
    </source>
</evidence>
<dbReference type="PANTHER" id="PTHR10695">
    <property type="entry name" value="DEPHOSPHO-COA KINASE-RELATED"/>
    <property type="match status" value="1"/>
</dbReference>
<dbReference type="AlphaFoldDB" id="A0A1I2PGK5"/>
<dbReference type="UniPathway" id="UPA00241">
    <property type="reaction ID" value="UER00356"/>
</dbReference>
<dbReference type="EC" id="2.7.1.24" evidence="8 9"/>
<evidence type="ECO:0000256" key="7">
    <source>
        <dbReference type="ARBA" id="ARBA00022993"/>
    </source>
</evidence>
<proteinExistence type="inferred from homology"/>
<dbReference type="SUPFAM" id="SSF52540">
    <property type="entry name" value="P-loop containing nucleoside triphosphate hydrolases"/>
    <property type="match status" value="1"/>
</dbReference>
<keyword evidence="5 8" id="KW-0418">Kinase</keyword>
<evidence type="ECO:0000256" key="2">
    <source>
        <dbReference type="ARBA" id="ARBA00022490"/>
    </source>
</evidence>
<dbReference type="InterPro" id="IPR027417">
    <property type="entry name" value="P-loop_NTPase"/>
</dbReference>
<evidence type="ECO:0000256" key="8">
    <source>
        <dbReference type="HAMAP-Rule" id="MF_00376"/>
    </source>
</evidence>
<dbReference type="RefSeq" id="WP_046922811.1">
    <property type="nucleotide sequence ID" value="NZ_AYYL01000001.1"/>
</dbReference>
<comment type="pathway">
    <text evidence="8">Cofactor biosynthesis; coenzyme A biosynthesis; CoA from (R)-pantothenate: step 5/5.</text>
</comment>
<keyword evidence="3 8" id="KW-0808">Transferase</keyword>
<keyword evidence="4 8" id="KW-0547">Nucleotide-binding</keyword>
<dbReference type="GO" id="GO:0005524">
    <property type="term" value="F:ATP binding"/>
    <property type="evidence" value="ECO:0007669"/>
    <property type="project" value="UniProtKB-UniRule"/>
</dbReference>
<comment type="function">
    <text evidence="8">Catalyzes the phosphorylation of the 3'-hydroxyl group of dephosphocoenzyme A to form coenzyme A.</text>
</comment>
<dbReference type="HAMAP" id="MF_00376">
    <property type="entry name" value="Dephospho_CoA_kinase"/>
    <property type="match status" value="1"/>
</dbReference>
<keyword evidence="6 8" id="KW-0067">ATP-binding</keyword>
<dbReference type="GO" id="GO:0015937">
    <property type="term" value="P:coenzyme A biosynthetic process"/>
    <property type="evidence" value="ECO:0007669"/>
    <property type="project" value="UniProtKB-UniRule"/>
</dbReference>
<evidence type="ECO:0000256" key="6">
    <source>
        <dbReference type="ARBA" id="ARBA00022840"/>
    </source>
</evidence>
<evidence type="ECO:0000256" key="1">
    <source>
        <dbReference type="ARBA" id="ARBA00009018"/>
    </source>
</evidence>
<dbReference type="CDD" id="cd02022">
    <property type="entry name" value="DPCK"/>
    <property type="match status" value="1"/>
</dbReference>
<dbReference type="NCBIfam" id="TIGR00152">
    <property type="entry name" value="dephospho-CoA kinase"/>
    <property type="match status" value="1"/>
</dbReference>
<evidence type="ECO:0000256" key="9">
    <source>
        <dbReference type="NCBIfam" id="TIGR00152"/>
    </source>
</evidence>
<dbReference type="GO" id="GO:0005737">
    <property type="term" value="C:cytoplasm"/>
    <property type="evidence" value="ECO:0007669"/>
    <property type="project" value="UniProtKB-SubCell"/>
</dbReference>
<evidence type="ECO:0000313" key="11">
    <source>
        <dbReference type="Proteomes" id="UP000182635"/>
    </source>
</evidence>
<dbReference type="InterPro" id="IPR001977">
    <property type="entry name" value="Depp_CoAkinase"/>
</dbReference>
<dbReference type="FunFam" id="3.40.50.300:FF:000991">
    <property type="entry name" value="Dephospho-CoA kinase"/>
    <property type="match status" value="1"/>
</dbReference>
<dbReference type="PANTHER" id="PTHR10695:SF46">
    <property type="entry name" value="BIFUNCTIONAL COENZYME A SYNTHASE-RELATED"/>
    <property type="match status" value="1"/>
</dbReference>
<reference evidence="11" key="1">
    <citation type="submission" date="2016-10" db="EMBL/GenBank/DDBJ databases">
        <authorList>
            <person name="Varghese N."/>
            <person name="Submissions S."/>
        </authorList>
    </citation>
    <scope>NUCLEOTIDE SEQUENCE [LARGE SCALE GENOMIC DNA]</scope>
    <source>
        <strain evidence="11">DSM 20403</strain>
    </source>
</reference>
<keyword evidence="7 8" id="KW-0173">Coenzyme A biosynthesis</keyword>
<dbReference type="PROSITE" id="PS51219">
    <property type="entry name" value="DPCK"/>
    <property type="match status" value="1"/>
</dbReference>
<organism evidence="10 11">
    <name type="scientific">Ligilactobacillus ruminis DSM 20403 = NBRC 102161</name>
    <dbReference type="NCBI Taxonomy" id="1423798"/>
    <lineage>
        <taxon>Bacteria</taxon>
        <taxon>Bacillati</taxon>
        <taxon>Bacillota</taxon>
        <taxon>Bacilli</taxon>
        <taxon>Lactobacillales</taxon>
        <taxon>Lactobacillaceae</taxon>
        <taxon>Ligilactobacillus</taxon>
    </lineage>
</organism>
<accession>A0A1I2PGK5</accession>
<dbReference type="EMBL" id="FOPI01000003">
    <property type="protein sequence ID" value="SFG14269.1"/>
    <property type="molecule type" value="Genomic_DNA"/>
</dbReference>
<comment type="subcellular location">
    <subcellularLocation>
        <location evidence="8">Cytoplasm</location>
    </subcellularLocation>
</comment>
<name>A0A1I2PGK5_9LACO</name>
<protein>
    <recommendedName>
        <fullName evidence="8 9">Dephospho-CoA kinase</fullName>
        <ecNumber evidence="8 9">2.7.1.24</ecNumber>
    </recommendedName>
    <alternativeName>
        <fullName evidence="8">Dephosphocoenzyme A kinase</fullName>
    </alternativeName>
</protein>
<evidence type="ECO:0000313" key="10">
    <source>
        <dbReference type="EMBL" id="SFG14269.1"/>
    </source>
</evidence>
<dbReference type="Gene3D" id="3.40.50.300">
    <property type="entry name" value="P-loop containing nucleotide triphosphate hydrolases"/>
    <property type="match status" value="1"/>
</dbReference>
<comment type="similarity">
    <text evidence="1 8">Belongs to the CoaE family.</text>
</comment>
<dbReference type="OrthoDB" id="9812943at2"/>
<keyword evidence="2 8" id="KW-0963">Cytoplasm</keyword>
<evidence type="ECO:0000256" key="4">
    <source>
        <dbReference type="ARBA" id="ARBA00022741"/>
    </source>
</evidence>
<gene>
    <name evidence="8" type="primary">coaE</name>
    <name evidence="10" type="ORF">SAMN02910432_00052</name>
</gene>
<dbReference type="Proteomes" id="UP000182635">
    <property type="component" value="Unassembled WGS sequence"/>
</dbReference>
<dbReference type="Pfam" id="PF01121">
    <property type="entry name" value="CoaE"/>
    <property type="match status" value="1"/>
</dbReference>